<feature type="transmembrane region" description="Helical" evidence="7">
    <location>
        <begin position="286"/>
        <end position="303"/>
    </location>
</feature>
<gene>
    <name evidence="9" type="primary">wcsO</name>
</gene>
<evidence type="ECO:0000259" key="8">
    <source>
        <dbReference type="Pfam" id="PF01757"/>
    </source>
</evidence>
<feature type="transmembrane region" description="Helical" evidence="7">
    <location>
        <begin position="80"/>
        <end position="96"/>
    </location>
</feature>
<dbReference type="GO" id="GO:0016413">
    <property type="term" value="F:O-acetyltransferase activity"/>
    <property type="evidence" value="ECO:0007669"/>
    <property type="project" value="TreeGrafter"/>
</dbReference>
<evidence type="ECO:0000256" key="7">
    <source>
        <dbReference type="SAM" id="Phobius"/>
    </source>
</evidence>
<comment type="subcellular location">
    <subcellularLocation>
        <location evidence="1">Cell membrane</location>
        <topology evidence="1">Multi-pass membrane protein</topology>
    </subcellularLocation>
</comment>
<proteinExistence type="inferred from homology"/>
<dbReference type="GO" id="GO:0005886">
    <property type="term" value="C:plasma membrane"/>
    <property type="evidence" value="ECO:0007669"/>
    <property type="project" value="UniProtKB-SubCell"/>
</dbReference>
<dbReference type="PATRIC" id="fig|573.1524.peg.2370"/>
<keyword evidence="4 7" id="KW-0812">Transmembrane</keyword>
<evidence type="ECO:0000256" key="4">
    <source>
        <dbReference type="ARBA" id="ARBA00022692"/>
    </source>
</evidence>
<feature type="transmembrane region" description="Helical" evidence="7">
    <location>
        <begin position="143"/>
        <end position="164"/>
    </location>
</feature>
<feature type="transmembrane region" description="Helical" evidence="7">
    <location>
        <begin position="102"/>
        <end position="131"/>
    </location>
</feature>
<dbReference type="PANTHER" id="PTHR40074">
    <property type="entry name" value="O-ACETYLTRANSFERASE WECH"/>
    <property type="match status" value="1"/>
</dbReference>
<organism evidence="9">
    <name type="scientific">Klebsiella pneumoniae</name>
    <dbReference type="NCBI Taxonomy" id="573"/>
    <lineage>
        <taxon>Bacteria</taxon>
        <taxon>Pseudomonadati</taxon>
        <taxon>Pseudomonadota</taxon>
        <taxon>Gammaproteobacteria</taxon>
        <taxon>Enterobacterales</taxon>
        <taxon>Enterobacteriaceae</taxon>
        <taxon>Klebsiella/Raoultella group</taxon>
        <taxon>Klebsiella</taxon>
        <taxon>Klebsiella pneumoniae complex</taxon>
    </lineage>
</organism>
<evidence type="ECO:0000256" key="6">
    <source>
        <dbReference type="ARBA" id="ARBA00023136"/>
    </source>
</evidence>
<dbReference type="RefSeq" id="WP_048254941.1">
    <property type="nucleotide sequence ID" value="NZ_CP084531.1"/>
</dbReference>
<name>A0A193SDW6_KLEPN</name>
<evidence type="ECO:0000313" key="9">
    <source>
        <dbReference type="EMBL" id="CZQ24710.1"/>
    </source>
</evidence>
<keyword evidence="6 7" id="KW-0472">Membrane</keyword>
<protein>
    <submittedName>
        <fullName evidence="9">Glucans biosynthesis protein</fullName>
    </submittedName>
</protein>
<feature type="transmembrane region" description="Helical" evidence="7">
    <location>
        <begin position="36"/>
        <end position="59"/>
    </location>
</feature>
<feature type="domain" description="Acyltransferase 3" evidence="8">
    <location>
        <begin position="5"/>
        <end position="303"/>
    </location>
</feature>
<feature type="transmembrane region" description="Helical" evidence="7">
    <location>
        <begin position="170"/>
        <end position="186"/>
    </location>
</feature>
<dbReference type="InterPro" id="IPR002656">
    <property type="entry name" value="Acyl_transf_3_dom"/>
</dbReference>
<keyword evidence="3" id="KW-1003">Cell membrane</keyword>
<feature type="transmembrane region" description="Helical" evidence="7">
    <location>
        <begin position="198"/>
        <end position="219"/>
    </location>
</feature>
<evidence type="ECO:0000256" key="2">
    <source>
        <dbReference type="ARBA" id="ARBA00007400"/>
    </source>
</evidence>
<reference evidence="9" key="1">
    <citation type="submission" date="2016-02" db="EMBL/GenBank/DDBJ databases">
        <authorList>
            <person name="Wen L."/>
            <person name="He K."/>
            <person name="Yang H."/>
        </authorList>
    </citation>
    <scope>NUCLEOTIDE SEQUENCE</scope>
    <source>
        <strain evidence="9">K77An</strain>
    </source>
</reference>
<evidence type="ECO:0000256" key="1">
    <source>
        <dbReference type="ARBA" id="ARBA00004651"/>
    </source>
</evidence>
<evidence type="ECO:0000256" key="3">
    <source>
        <dbReference type="ARBA" id="ARBA00022475"/>
    </source>
</evidence>
<feature type="transmembrane region" description="Helical" evidence="7">
    <location>
        <begin position="225"/>
        <end position="245"/>
    </location>
</feature>
<evidence type="ECO:0000256" key="5">
    <source>
        <dbReference type="ARBA" id="ARBA00022989"/>
    </source>
</evidence>
<dbReference type="EMBL" id="LT174569">
    <property type="protein sequence ID" value="CZQ24710.1"/>
    <property type="molecule type" value="Genomic_DNA"/>
</dbReference>
<keyword evidence="5 7" id="KW-1133">Transmembrane helix</keyword>
<comment type="similarity">
    <text evidence="2">Belongs to the acyltransferase 3 family.</text>
</comment>
<dbReference type="Pfam" id="PF01757">
    <property type="entry name" value="Acyl_transf_3"/>
    <property type="match status" value="1"/>
</dbReference>
<accession>A0A193SDW6</accession>
<sequence>MTSRNSWLDFLKFISIICVIIIHVGPFYQIDNLKPIGVIINNIMRFAVPCFFMCTGYFLNSSVDLFDEKDNQRIKRNVRKLFIIYILWCAIYILLMPKDHYFILNVMLFGTAPHLWFLSALIQCLLIKYFLNIFLNKCSVSKGIVFSISLLCFLVFYYYCKYYFNDAPYIKTIVCVFVFYIYGAITRTSAILSKERSLILIVIGLILQLAEAISAWKYLSMSPTIDFNFGTLLFSIGMFNLFLAINKKSPSVANLGKDSLGVYLIHYFIIICINDFIINHNMQNDILKILCVFGLSYAFTIIVKKISYLKILVGA</sequence>
<dbReference type="AlphaFoldDB" id="A0A193SDW6"/>
<feature type="transmembrane region" description="Helical" evidence="7">
    <location>
        <begin position="260"/>
        <end position="280"/>
    </location>
</feature>
<dbReference type="PANTHER" id="PTHR40074:SF2">
    <property type="entry name" value="O-ACETYLTRANSFERASE WECH"/>
    <property type="match status" value="1"/>
</dbReference>
<dbReference type="GO" id="GO:0009246">
    <property type="term" value="P:enterobacterial common antigen biosynthetic process"/>
    <property type="evidence" value="ECO:0007669"/>
    <property type="project" value="TreeGrafter"/>
</dbReference>
<reference evidence="9" key="2">
    <citation type="submission" date="2016-06" db="EMBL/GenBank/DDBJ databases">
        <title>Towards a vaccine: An investigation of Klebsiella pneumoniae surface antigens.</title>
        <authorList>
            <person name="Follador R."/>
            <person name="Heinz E."/>
            <person name="Wyres K.L."/>
            <person name="Ellington M.J."/>
            <person name="Kowarik M."/>
            <person name="Holt K.E."/>
            <person name="Thomson N.R."/>
        </authorList>
    </citation>
    <scope>NUCLEOTIDE SEQUENCE</scope>
    <source>
        <strain evidence="9">K77An</strain>
    </source>
</reference>
<feature type="transmembrane region" description="Helical" evidence="7">
    <location>
        <begin position="7"/>
        <end position="30"/>
    </location>
</feature>